<dbReference type="CDD" id="cd03207">
    <property type="entry name" value="GST_C_8"/>
    <property type="match status" value="1"/>
</dbReference>
<accession>A0A5M6ZHZ9</accession>
<dbReference type="Pfam" id="PF02798">
    <property type="entry name" value="GST_N"/>
    <property type="match status" value="1"/>
</dbReference>
<evidence type="ECO:0000259" key="3">
    <source>
        <dbReference type="PROSITE" id="PS50405"/>
    </source>
</evidence>
<organism evidence="4 5">
    <name type="scientific">Alkalicaulis satelles</name>
    <dbReference type="NCBI Taxonomy" id="2609175"/>
    <lineage>
        <taxon>Bacteria</taxon>
        <taxon>Pseudomonadati</taxon>
        <taxon>Pseudomonadota</taxon>
        <taxon>Alphaproteobacteria</taxon>
        <taxon>Maricaulales</taxon>
        <taxon>Maricaulaceae</taxon>
        <taxon>Alkalicaulis</taxon>
    </lineage>
</organism>
<dbReference type="Gene3D" id="3.40.30.10">
    <property type="entry name" value="Glutaredoxin"/>
    <property type="match status" value="1"/>
</dbReference>
<dbReference type="InterPro" id="IPR004046">
    <property type="entry name" value="GST_C"/>
</dbReference>
<dbReference type="CDD" id="cd03046">
    <property type="entry name" value="GST_N_GTT1_like"/>
    <property type="match status" value="1"/>
</dbReference>
<proteinExistence type="inferred from homology"/>
<gene>
    <name evidence="4" type="ORF">F1654_00125</name>
</gene>
<dbReference type="Pfam" id="PF00043">
    <property type="entry name" value="GST_C"/>
    <property type="match status" value="1"/>
</dbReference>
<dbReference type="AlphaFoldDB" id="A0A5M6ZHZ9"/>
<sequence length="234" mass="26435">MSRFTLTTYDWVPEFPRGLVRDLRVRWALEEAGLDYRVESVPFHERSEAHFAHQPFGQIPWLTDGELTIFETGAILLHLGERSPALMPADEGGRSDVIKWLFAALNSVEMASQTWLIFKFAEDTNVSPGRESLERFLQKRLQHMDTVLADRQWLAGSFSIADIAMSDVLRTADRFDALADFPACRAYAGRAMERPAFRKAHADQLAHFAAADAKMRKREAQAAAAPSMRLPSQV</sequence>
<feature type="domain" description="GST N-terminal" evidence="2">
    <location>
        <begin position="9"/>
        <end position="87"/>
    </location>
</feature>
<dbReference type="InterPro" id="IPR040079">
    <property type="entry name" value="Glutathione_S-Trfase"/>
</dbReference>
<protein>
    <submittedName>
        <fullName evidence="4">Glutathione S-transferase family protein</fullName>
    </submittedName>
</protein>
<reference evidence="4 5" key="1">
    <citation type="submission" date="2019-09" db="EMBL/GenBank/DDBJ databases">
        <authorList>
            <person name="Kevbrin V."/>
            <person name="Grouzdev D.S."/>
        </authorList>
    </citation>
    <scope>NUCLEOTIDE SEQUENCE [LARGE SCALE GENOMIC DNA]</scope>
    <source>
        <strain evidence="4 5">G-192</strain>
    </source>
</reference>
<dbReference type="Proteomes" id="UP000325122">
    <property type="component" value="Unassembled WGS sequence"/>
</dbReference>
<dbReference type="SUPFAM" id="SSF52833">
    <property type="entry name" value="Thioredoxin-like"/>
    <property type="match status" value="1"/>
</dbReference>
<evidence type="ECO:0000313" key="5">
    <source>
        <dbReference type="Proteomes" id="UP000325122"/>
    </source>
</evidence>
<evidence type="ECO:0000313" key="4">
    <source>
        <dbReference type="EMBL" id="KAA5804456.1"/>
    </source>
</evidence>
<keyword evidence="5" id="KW-1185">Reference proteome</keyword>
<dbReference type="InterPro" id="IPR036282">
    <property type="entry name" value="Glutathione-S-Trfase_C_sf"/>
</dbReference>
<dbReference type="PANTHER" id="PTHR44051:SF8">
    <property type="entry name" value="GLUTATHIONE S-TRANSFERASE GSTA"/>
    <property type="match status" value="1"/>
</dbReference>
<keyword evidence="4" id="KW-0808">Transferase</keyword>
<dbReference type="PROSITE" id="PS50405">
    <property type="entry name" value="GST_CTER"/>
    <property type="match status" value="1"/>
</dbReference>
<dbReference type="RefSeq" id="WP_150021487.1">
    <property type="nucleotide sequence ID" value="NZ_VWOJ01000001.1"/>
</dbReference>
<dbReference type="InterPro" id="IPR004045">
    <property type="entry name" value="Glutathione_S-Trfase_N"/>
</dbReference>
<dbReference type="GO" id="GO:0016740">
    <property type="term" value="F:transferase activity"/>
    <property type="evidence" value="ECO:0007669"/>
    <property type="project" value="UniProtKB-KW"/>
</dbReference>
<dbReference type="SFLD" id="SFLDG00358">
    <property type="entry name" value="Main_(cytGST)"/>
    <property type="match status" value="1"/>
</dbReference>
<dbReference type="SUPFAM" id="SSF47616">
    <property type="entry name" value="GST C-terminal domain-like"/>
    <property type="match status" value="1"/>
</dbReference>
<dbReference type="PROSITE" id="PS50404">
    <property type="entry name" value="GST_NTER"/>
    <property type="match status" value="1"/>
</dbReference>
<feature type="domain" description="GST C-terminal" evidence="3">
    <location>
        <begin position="90"/>
        <end position="213"/>
    </location>
</feature>
<dbReference type="PANTHER" id="PTHR44051">
    <property type="entry name" value="GLUTATHIONE S-TRANSFERASE-RELATED"/>
    <property type="match status" value="1"/>
</dbReference>
<evidence type="ECO:0000259" key="2">
    <source>
        <dbReference type="PROSITE" id="PS50404"/>
    </source>
</evidence>
<dbReference type="InterPro" id="IPR010987">
    <property type="entry name" value="Glutathione-S-Trfase_C-like"/>
</dbReference>
<evidence type="ECO:0000256" key="1">
    <source>
        <dbReference type="RuleBase" id="RU003494"/>
    </source>
</evidence>
<comment type="caution">
    <text evidence="4">The sequence shown here is derived from an EMBL/GenBank/DDBJ whole genome shotgun (WGS) entry which is preliminary data.</text>
</comment>
<dbReference type="Gene3D" id="1.20.1050.10">
    <property type="match status" value="1"/>
</dbReference>
<dbReference type="FunFam" id="3.40.30.10:FF:000331">
    <property type="entry name" value="Glutathione S-transferase"/>
    <property type="match status" value="1"/>
</dbReference>
<dbReference type="EMBL" id="VWOJ01000001">
    <property type="protein sequence ID" value="KAA5804456.1"/>
    <property type="molecule type" value="Genomic_DNA"/>
</dbReference>
<dbReference type="SFLD" id="SFLDS00019">
    <property type="entry name" value="Glutathione_Transferase_(cytos"/>
    <property type="match status" value="1"/>
</dbReference>
<dbReference type="InterPro" id="IPR036249">
    <property type="entry name" value="Thioredoxin-like_sf"/>
</dbReference>
<name>A0A5M6ZHZ9_9PROT</name>
<comment type="similarity">
    <text evidence="1">Belongs to the GST superfamily.</text>
</comment>